<dbReference type="EMBL" id="CP035631">
    <property type="protein sequence ID" value="WFF40391.1"/>
    <property type="molecule type" value="Genomic_DNA"/>
</dbReference>
<reference evidence="3 4" key="1">
    <citation type="submission" date="2019-01" db="EMBL/GenBank/DDBJ databases">
        <title>Genome sequence of Salinicola endophyticus REST5.</title>
        <authorList>
            <person name="Nascimento F.X."/>
        </authorList>
    </citation>
    <scope>NUCLEOTIDE SEQUENCE [LARGE SCALE GENOMIC DNA]</scope>
    <source>
        <strain evidence="3 4">REST5</strain>
    </source>
</reference>
<dbReference type="Pfam" id="PF20155">
    <property type="entry name" value="TMP_3"/>
    <property type="match status" value="1"/>
</dbReference>
<feature type="coiled-coil region" evidence="1">
    <location>
        <begin position="469"/>
        <end position="512"/>
    </location>
</feature>
<keyword evidence="1" id="KW-0175">Coiled coil</keyword>
<evidence type="ECO:0000256" key="1">
    <source>
        <dbReference type="SAM" id="Coils"/>
    </source>
</evidence>
<sequence>MASSLRELIVRISADSSQYQREMARASRMGSDYYKSIEGGARRADAAMHRNQRQVEAVRASMGAARQQAVAFFAAYAGIESVRGVVRQADAWKNTNARIQLATRSQREFEQAQTGLLQLSNQTRTSFEANANLFARSAQSVRDYGGSVQDALDLTESISLGLRLSGATAEETSSVITQLSQALASGVLRGEEFNAINQSGGRAAQALADGLGVARGELKAMADAGQLTTGRVLQALTGQLGRLRAEAETLPDTVGSSIQVLNNQWLAYVGRQDAATGSTQVLSTAILGLADNLDTVANAGTALAAGVLAGYFTKLGRTAGSATIEVIKGTRAQISHAAAQREAATQLVRRTEAEKATAKASLATAQAQYNAARGTNAEAFATQSLSSARDRYAIATSQAGAATNALAAANSRLNTVMAVSRRLGAGLLGLLGGPAGLVGIVASVAAGWLLYRDNTQEAAGANVDMSATLDDLRKKFRALNDDQQRAELVAWGQRQREESEKAQAAYDELRESIAKTFSGQFGQRVARELDKARESGEAYSAVVQRLQSQYGLSDRQVEPWLILAGRIADAEEAARKASERQESLSGALVQVSDAAIQASRAINGLNAAAEDGPSAKALDKWRSFNDRLREQAAALRDPSQIGAAGRELDSLGIHNPALRGYTLFQASQLEAERDLQTARKEAAAEAKRVAEEAVRNAQRVSQAYQQQQEGLQREIALYGDTTRAAAMLYDTQHGSLQSLSDAQKQRLVDLAGELDLIEQKREAEKGYRDLVAALYTDQERLFQQTQQRFEQLQEWRESGAISDDQYKSTSVRAFNAGFEKAPKYGGLSADVGGAIGDLNRANEAQKELEKWRQEQLDQLSAYREAKIGTQEEWNEKEREIERQHQEELRKIEGAQQASRLAASSEFFGNLADLSSAFAGQQSGIYKTLFAASKAFAIAESIVKIQQGIANAAALPFPANIPAMATVASATAGIVSTISGTQMAGYDKGGYTGPGGKYTVAGIVHAGEYVLRQEVVNQPGMREYLDQLNTRGYASGGMVAPTSVPKVSPAAERPGSAMMGSPTIHVDARGATDPAAVRRAAEQGAEMGYRRVFEDVRTNGPIRRKLGV</sequence>
<protein>
    <recommendedName>
        <fullName evidence="2">Tape measure protein N-terminal domain-containing protein</fullName>
    </recommendedName>
</protein>
<feature type="coiled-coil region" evidence="1">
    <location>
        <begin position="870"/>
        <end position="897"/>
    </location>
</feature>
<evidence type="ECO:0000313" key="4">
    <source>
        <dbReference type="Proteomes" id="UP001321526"/>
    </source>
</evidence>
<feature type="coiled-coil region" evidence="1">
    <location>
        <begin position="666"/>
        <end position="714"/>
    </location>
</feature>
<dbReference type="InterPro" id="IPR013491">
    <property type="entry name" value="Tape_meas_N"/>
</dbReference>
<dbReference type="NCBIfam" id="TIGR02675">
    <property type="entry name" value="tape_meas_nterm"/>
    <property type="match status" value="1"/>
</dbReference>
<keyword evidence="4" id="KW-1185">Reference proteome</keyword>
<evidence type="ECO:0000313" key="3">
    <source>
        <dbReference type="EMBL" id="WFF40391.1"/>
    </source>
</evidence>
<name>A0ABY8FIL7_9GAMM</name>
<proteinExistence type="predicted"/>
<dbReference type="RefSeq" id="WP_282235633.1">
    <property type="nucleotide sequence ID" value="NZ_CP035631.1"/>
</dbReference>
<organism evidence="3 4">
    <name type="scientific">Salinicola endophyticus</name>
    <dbReference type="NCBI Taxonomy" id="1949083"/>
    <lineage>
        <taxon>Bacteria</taxon>
        <taxon>Pseudomonadati</taxon>
        <taxon>Pseudomonadota</taxon>
        <taxon>Gammaproteobacteria</taxon>
        <taxon>Oceanospirillales</taxon>
        <taxon>Halomonadaceae</taxon>
        <taxon>Salinicola</taxon>
    </lineage>
</organism>
<gene>
    <name evidence="3" type="ORF">EVC62_02125</name>
</gene>
<dbReference type="Proteomes" id="UP001321526">
    <property type="component" value="Chromosome"/>
</dbReference>
<evidence type="ECO:0000259" key="2">
    <source>
        <dbReference type="Pfam" id="PF20155"/>
    </source>
</evidence>
<feature type="domain" description="Tape measure protein N-terminal" evidence="2">
    <location>
        <begin position="84"/>
        <end position="271"/>
    </location>
</feature>
<accession>A0ABY8FIL7</accession>